<name>A0ABS8NCG2_9BACT</name>
<feature type="region of interest" description="Disordered" evidence="9">
    <location>
        <begin position="1"/>
        <end position="27"/>
    </location>
</feature>
<evidence type="ECO:0000313" key="11">
    <source>
        <dbReference type="Proteomes" id="UP001430306"/>
    </source>
</evidence>
<dbReference type="HAMAP" id="MF_00500">
    <property type="entry name" value="Ribosomal_bS20"/>
    <property type="match status" value="1"/>
</dbReference>
<evidence type="ECO:0000256" key="3">
    <source>
        <dbReference type="ARBA" id="ARBA00022730"/>
    </source>
</evidence>
<dbReference type="InterPro" id="IPR036510">
    <property type="entry name" value="Ribosomal_bS20_sf"/>
</dbReference>
<dbReference type="Gene3D" id="1.20.58.110">
    <property type="entry name" value="Ribosomal protein S20"/>
    <property type="match status" value="1"/>
</dbReference>
<evidence type="ECO:0000256" key="8">
    <source>
        <dbReference type="HAMAP-Rule" id="MF_00500"/>
    </source>
</evidence>
<dbReference type="NCBIfam" id="TIGR00029">
    <property type="entry name" value="S20"/>
    <property type="match status" value="1"/>
</dbReference>
<keyword evidence="5 8" id="KW-0689">Ribosomal protein</keyword>
<evidence type="ECO:0000313" key="10">
    <source>
        <dbReference type="EMBL" id="MCC9641234.1"/>
    </source>
</evidence>
<evidence type="ECO:0000256" key="6">
    <source>
        <dbReference type="ARBA" id="ARBA00023274"/>
    </source>
</evidence>
<evidence type="ECO:0000256" key="1">
    <source>
        <dbReference type="ARBA" id="ARBA00003134"/>
    </source>
</evidence>
<dbReference type="GO" id="GO:0005840">
    <property type="term" value="C:ribosome"/>
    <property type="evidence" value="ECO:0007669"/>
    <property type="project" value="UniProtKB-KW"/>
</dbReference>
<proteinExistence type="inferred from homology"/>
<dbReference type="SUPFAM" id="SSF46992">
    <property type="entry name" value="Ribosomal protein S20"/>
    <property type="match status" value="1"/>
</dbReference>
<dbReference type="Pfam" id="PF01649">
    <property type="entry name" value="Ribosomal_S20p"/>
    <property type="match status" value="1"/>
</dbReference>
<evidence type="ECO:0000256" key="7">
    <source>
        <dbReference type="ARBA" id="ARBA00035136"/>
    </source>
</evidence>
<dbReference type="RefSeq" id="WP_230255297.1">
    <property type="nucleotide sequence ID" value="NZ_JAJKFV010000029.1"/>
</dbReference>
<gene>
    <name evidence="8 10" type="primary">rpsT</name>
    <name evidence="10" type="ORF">LOC71_03035</name>
</gene>
<dbReference type="Proteomes" id="UP001430306">
    <property type="component" value="Unassembled WGS sequence"/>
</dbReference>
<comment type="function">
    <text evidence="1 8">Binds directly to 16S ribosomal RNA.</text>
</comment>
<dbReference type="EMBL" id="JAJKFW010000006">
    <property type="protein sequence ID" value="MCC9641234.1"/>
    <property type="molecule type" value="Genomic_DNA"/>
</dbReference>
<reference evidence="10" key="1">
    <citation type="submission" date="2021-11" db="EMBL/GenBank/DDBJ databases">
        <title>Genome sequence.</title>
        <authorList>
            <person name="Sun Q."/>
        </authorList>
    </citation>
    <scope>NUCLEOTIDE SEQUENCE</scope>
    <source>
        <strain evidence="10">JC740</strain>
    </source>
</reference>
<dbReference type="PANTHER" id="PTHR33398:SF1">
    <property type="entry name" value="SMALL RIBOSOMAL SUBUNIT PROTEIN BS20C"/>
    <property type="match status" value="1"/>
</dbReference>
<accession>A0ABS8NCG2</accession>
<keyword evidence="11" id="KW-1185">Reference proteome</keyword>
<comment type="caution">
    <text evidence="10">The sequence shown here is derived from an EMBL/GenBank/DDBJ whole genome shotgun (WGS) entry which is preliminary data.</text>
</comment>
<comment type="similarity">
    <text evidence="2 8">Belongs to the bacterial ribosomal protein bS20 family.</text>
</comment>
<keyword evidence="6 8" id="KW-0687">Ribonucleoprotein</keyword>
<dbReference type="InterPro" id="IPR002583">
    <property type="entry name" value="Ribosomal_bS20"/>
</dbReference>
<keyword evidence="4 8" id="KW-0694">RNA-binding</keyword>
<dbReference type="PANTHER" id="PTHR33398">
    <property type="entry name" value="30S RIBOSOMAL PROTEIN S20"/>
    <property type="match status" value="1"/>
</dbReference>
<organism evidence="10 11">
    <name type="scientific">Rhodopirellula halodulae</name>
    <dbReference type="NCBI Taxonomy" id="2894198"/>
    <lineage>
        <taxon>Bacteria</taxon>
        <taxon>Pseudomonadati</taxon>
        <taxon>Planctomycetota</taxon>
        <taxon>Planctomycetia</taxon>
        <taxon>Pirellulales</taxon>
        <taxon>Pirellulaceae</taxon>
        <taxon>Rhodopirellula</taxon>
    </lineage>
</organism>
<evidence type="ECO:0000256" key="4">
    <source>
        <dbReference type="ARBA" id="ARBA00022884"/>
    </source>
</evidence>
<protein>
    <recommendedName>
        <fullName evidence="7 8">Small ribosomal subunit protein bS20</fullName>
    </recommendedName>
</protein>
<sequence length="90" mass="10079">MPNTQSAAKRLRQNEKRRLLNRATRSNMRTAIRRVRDAVANNDLETAKDAFQAAQKKLDRAAAKNLIHKNAAARTKSRLNTLIKNAAQAA</sequence>
<evidence type="ECO:0000256" key="9">
    <source>
        <dbReference type="SAM" id="MobiDB-lite"/>
    </source>
</evidence>
<evidence type="ECO:0000256" key="5">
    <source>
        <dbReference type="ARBA" id="ARBA00022980"/>
    </source>
</evidence>
<evidence type="ECO:0000256" key="2">
    <source>
        <dbReference type="ARBA" id="ARBA00007634"/>
    </source>
</evidence>
<keyword evidence="3 8" id="KW-0699">rRNA-binding</keyword>